<dbReference type="GO" id="GO:0005198">
    <property type="term" value="F:structural molecule activity"/>
    <property type="evidence" value="ECO:0007669"/>
    <property type="project" value="InterPro"/>
</dbReference>
<evidence type="ECO:0000313" key="2">
    <source>
        <dbReference type="Proteomes" id="UP000216998"/>
    </source>
</evidence>
<protein>
    <recommendedName>
        <fullName evidence="3">Phage tail protein</fullName>
    </recommendedName>
</protein>
<dbReference type="NCBIfam" id="TIGR02241">
    <property type="entry name" value="conserved hypothetical phage tail region protein"/>
    <property type="match status" value="1"/>
</dbReference>
<comment type="caution">
    <text evidence="1">The sequence shown here is derived from an EMBL/GenBank/DDBJ whole genome shotgun (WGS) entry which is preliminary data.</text>
</comment>
<dbReference type="InterPro" id="IPR011747">
    <property type="entry name" value="CHP02241"/>
</dbReference>
<dbReference type="AlphaFoldDB" id="A0A255Z3U7"/>
<reference evidence="1 2" key="1">
    <citation type="submission" date="2017-07" db="EMBL/GenBank/DDBJ databases">
        <title>Niveispirillum cyanobacteriorum sp. nov., isolated from cyanobacterial aggregates in a eutrophic lake.</title>
        <authorList>
            <person name="Cai H."/>
        </authorList>
    </citation>
    <scope>NUCLEOTIDE SEQUENCE [LARGE SCALE GENOMIC DNA]</scope>
    <source>
        <strain evidence="2">TH1-14</strain>
    </source>
</reference>
<accession>A0A255Z3U7</accession>
<proteinExistence type="predicted"/>
<dbReference type="RefSeq" id="WP_094454435.1">
    <property type="nucleotide sequence ID" value="NZ_NOXU01000023.1"/>
</dbReference>
<gene>
    <name evidence="1" type="ORF">CHU95_05230</name>
</gene>
<name>A0A255Z3U7_9PROT</name>
<dbReference type="PANTHER" id="PTHR38009:SF1">
    <property type="entry name" value="CONSERVED HYPOTHETICAL PHAGE TAIL PROTEIN"/>
    <property type="match status" value="1"/>
</dbReference>
<dbReference type="Pfam" id="PF06841">
    <property type="entry name" value="Phage_T4_gp19"/>
    <property type="match status" value="1"/>
</dbReference>
<dbReference type="Proteomes" id="UP000216998">
    <property type="component" value="Unassembled WGS sequence"/>
</dbReference>
<sequence>MPGLLSNLADYVGSLNELQPSFYFGVSVLPFALDAAFQEVSGLSKQMEVEEAVSGGENRFAYRLPGRVKYENLVLRRGVAISGAAFSVWCASVLDSDFATPVKTMDVLVTLYNHQHMPTMAWNVIGAYPVKWSMSDLKSQENALLIETIELAYRRYVLV</sequence>
<dbReference type="InterPro" id="IPR010667">
    <property type="entry name" value="Phage_T4_Gp19"/>
</dbReference>
<keyword evidence="2" id="KW-1185">Reference proteome</keyword>
<evidence type="ECO:0008006" key="3">
    <source>
        <dbReference type="Google" id="ProtNLM"/>
    </source>
</evidence>
<organism evidence="1 2">
    <name type="scientific">Niveispirillum lacus</name>
    <dbReference type="NCBI Taxonomy" id="1981099"/>
    <lineage>
        <taxon>Bacteria</taxon>
        <taxon>Pseudomonadati</taxon>
        <taxon>Pseudomonadota</taxon>
        <taxon>Alphaproteobacteria</taxon>
        <taxon>Rhodospirillales</taxon>
        <taxon>Azospirillaceae</taxon>
        <taxon>Niveispirillum</taxon>
    </lineage>
</organism>
<evidence type="ECO:0000313" key="1">
    <source>
        <dbReference type="EMBL" id="OYQ36193.1"/>
    </source>
</evidence>
<dbReference type="OrthoDB" id="9799891at2"/>
<dbReference type="PANTHER" id="PTHR38009">
    <property type="entry name" value="CONSERVED HYPOTHETICAL PHAGE TAIL PROTEIN"/>
    <property type="match status" value="1"/>
</dbReference>
<dbReference type="EMBL" id="NOXU01000023">
    <property type="protein sequence ID" value="OYQ36193.1"/>
    <property type="molecule type" value="Genomic_DNA"/>
</dbReference>